<organism evidence="11 12">
    <name type="scientific">Linum tenue</name>
    <dbReference type="NCBI Taxonomy" id="586396"/>
    <lineage>
        <taxon>Eukaryota</taxon>
        <taxon>Viridiplantae</taxon>
        <taxon>Streptophyta</taxon>
        <taxon>Embryophyta</taxon>
        <taxon>Tracheophyta</taxon>
        <taxon>Spermatophyta</taxon>
        <taxon>Magnoliopsida</taxon>
        <taxon>eudicotyledons</taxon>
        <taxon>Gunneridae</taxon>
        <taxon>Pentapetalae</taxon>
        <taxon>rosids</taxon>
        <taxon>fabids</taxon>
        <taxon>Malpighiales</taxon>
        <taxon>Linaceae</taxon>
        <taxon>Linum</taxon>
    </lineage>
</organism>
<dbReference type="GO" id="GO:0020037">
    <property type="term" value="F:heme binding"/>
    <property type="evidence" value="ECO:0007669"/>
    <property type="project" value="InterPro"/>
</dbReference>
<comment type="caution">
    <text evidence="11">The sequence shown here is derived from an EMBL/GenBank/DDBJ whole genome shotgun (WGS) entry which is preliminary data.</text>
</comment>
<gene>
    <name evidence="11" type="ORF">LITE_LOCUS49045</name>
</gene>
<dbReference type="GO" id="GO:0004497">
    <property type="term" value="F:monooxygenase activity"/>
    <property type="evidence" value="ECO:0007669"/>
    <property type="project" value="UniProtKB-KW"/>
</dbReference>
<dbReference type="PROSITE" id="PS00086">
    <property type="entry name" value="CYTOCHROME_P450"/>
    <property type="match status" value="1"/>
</dbReference>
<evidence type="ECO:0000313" key="12">
    <source>
        <dbReference type="Proteomes" id="UP001154282"/>
    </source>
</evidence>
<evidence type="ECO:0000256" key="7">
    <source>
        <dbReference type="ARBA" id="ARBA00023033"/>
    </source>
</evidence>
<keyword evidence="10" id="KW-0472">Membrane</keyword>
<evidence type="ECO:0000256" key="4">
    <source>
        <dbReference type="ARBA" id="ARBA00022723"/>
    </source>
</evidence>
<evidence type="ECO:0000256" key="9">
    <source>
        <dbReference type="RuleBase" id="RU000461"/>
    </source>
</evidence>
<evidence type="ECO:0000256" key="3">
    <source>
        <dbReference type="ARBA" id="ARBA00022617"/>
    </source>
</evidence>
<dbReference type="FunFam" id="1.10.630.10:FF:000043">
    <property type="entry name" value="Cytochrome P450 99A2"/>
    <property type="match status" value="1"/>
</dbReference>
<comment type="similarity">
    <text evidence="2 9">Belongs to the cytochrome P450 family.</text>
</comment>
<keyword evidence="3 8" id="KW-0349">Heme</keyword>
<feature type="binding site" description="axial binding residue" evidence="8">
    <location>
        <position position="455"/>
    </location>
    <ligand>
        <name>heme</name>
        <dbReference type="ChEBI" id="CHEBI:30413"/>
    </ligand>
    <ligandPart>
        <name>Fe</name>
        <dbReference type="ChEBI" id="CHEBI:18248"/>
    </ligandPart>
</feature>
<evidence type="ECO:0000256" key="6">
    <source>
        <dbReference type="ARBA" id="ARBA00023004"/>
    </source>
</evidence>
<comment type="cofactor">
    <cofactor evidence="1 8">
        <name>heme</name>
        <dbReference type="ChEBI" id="CHEBI:30413"/>
    </cofactor>
</comment>
<sequence>MEQVVGNDDEILSHSINPLILLLSTTLLLILLMSCHLKTKKTGAAAAFPLPPGPWKLPIIGNIHQLALSPNSGLVHRSFAALAMQYGPVMQLKLGETWNVVVSSPEAARELLKTHDLNFSARPYMPSASIIFYDGRDISFSPEGDYWRRMRKICTTELLTEKRVKSLRPIREDEVRKLVKLIAGSGGGAVNLSQLLISVANAMTSRAAFGKIRELDGAFLPLMHRITQKLGGFTLGDIFPSHRWLHQITGTERQLKKLHTEADAMIQEIIDDHLSRRAAGTRKERDDQQDLVDVLLDYTDDHIEVKAIILDIFLAGGDTSPTILEWVMAELMKNPKEMEKVQTEVRGVFDTKGKAVDEAYFDELYYFKSVVKETFRLHPPVPLSIPKEAREMVVIAGYQIPEKTRVIVNSWAIGRDPAHWTYPDQFIPERFLDTSIDYKNNDFQFIPFGAGRRICPGMNYGLALVYLLLVNLLYHFDWKLPNQIKPQELDMSEEFGATIVRKNNLYLIPIPYHAP</sequence>
<dbReference type="EMBL" id="CAMGYJ010000011">
    <property type="protein sequence ID" value="CAI0559079.1"/>
    <property type="molecule type" value="Genomic_DNA"/>
</dbReference>
<dbReference type="PRINTS" id="PR00385">
    <property type="entry name" value="P450"/>
</dbReference>
<keyword evidence="12" id="KW-1185">Reference proteome</keyword>
<name>A0AAV0RN92_9ROSI</name>
<keyword evidence="10" id="KW-1133">Transmembrane helix</keyword>
<dbReference type="Proteomes" id="UP001154282">
    <property type="component" value="Unassembled WGS sequence"/>
</dbReference>
<dbReference type="PRINTS" id="PR00463">
    <property type="entry name" value="EP450I"/>
</dbReference>
<keyword evidence="4 8" id="KW-0479">Metal-binding</keyword>
<dbReference type="InterPro" id="IPR017972">
    <property type="entry name" value="Cyt_P450_CS"/>
</dbReference>
<feature type="transmembrane region" description="Helical" evidence="10">
    <location>
        <begin position="12"/>
        <end position="32"/>
    </location>
</feature>
<keyword evidence="6 8" id="KW-0408">Iron</keyword>
<keyword evidence="7 9" id="KW-0503">Monooxygenase</keyword>
<reference evidence="11" key="1">
    <citation type="submission" date="2022-08" db="EMBL/GenBank/DDBJ databases">
        <authorList>
            <person name="Gutierrez-Valencia J."/>
        </authorList>
    </citation>
    <scope>NUCLEOTIDE SEQUENCE</scope>
</reference>
<dbReference type="Pfam" id="PF00067">
    <property type="entry name" value="p450"/>
    <property type="match status" value="1"/>
</dbReference>
<evidence type="ECO:0000256" key="1">
    <source>
        <dbReference type="ARBA" id="ARBA00001971"/>
    </source>
</evidence>
<evidence type="ECO:0000256" key="2">
    <source>
        <dbReference type="ARBA" id="ARBA00010617"/>
    </source>
</evidence>
<dbReference type="CDD" id="cd11072">
    <property type="entry name" value="CYP71-like"/>
    <property type="match status" value="1"/>
</dbReference>
<accession>A0AAV0RN92</accession>
<evidence type="ECO:0000313" key="11">
    <source>
        <dbReference type="EMBL" id="CAI0559079.1"/>
    </source>
</evidence>
<evidence type="ECO:0000256" key="5">
    <source>
        <dbReference type="ARBA" id="ARBA00023002"/>
    </source>
</evidence>
<keyword evidence="5 9" id="KW-0560">Oxidoreductase</keyword>
<dbReference type="GO" id="GO:0016705">
    <property type="term" value="F:oxidoreductase activity, acting on paired donors, with incorporation or reduction of molecular oxygen"/>
    <property type="evidence" value="ECO:0007669"/>
    <property type="project" value="InterPro"/>
</dbReference>
<keyword evidence="10" id="KW-0812">Transmembrane</keyword>
<dbReference type="InterPro" id="IPR036396">
    <property type="entry name" value="Cyt_P450_sf"/>
</dbReference>
<dbReference type="PANTHER" id="PTHR47955">
    <property type="entry name" value="CYTOCHROME P450 FAMILY 71 PROTEIN"/>
    <property type="match status" value="1"/>
</dbReference>
<evidence type="ECO:0000256" key="8">
    <source>
        <dbReference type="PIRSR" id="PIRSR602401-1"/>
    </source>
</evidence>
<evidence type="ECO:0008006" key="13">
    <source>
        <dbReference type="Google" id="ProtNLM"/>
    </source>
</evidence>
<evidence type="ECO:0000256" key="10">
    <source>
        <dbReference type="SAM" id="Phobius"/>
    </source>
</evidence>
<dbReference type="AlphaFoldDB" id="A0AAV0RN92"/>
<dbReference type="SUPFAM" id="SSF48264">
    <property type="entry name" value="Cytochrome P450"/>
    <property type="match status" value="1"/>
</dbReference>
<dbReference type="Gene3D" id="1.10.630.10">
    <property type="entry name" value="Cytochrome P450"/>
    <property type="match status" value="1"/>
</dbReference>
<dbReference type="InterPro" id="IPR001128">
    <property type="entry name" value="Cyt_P450"/>
</dbReference>
<dbReference type="InterPro" id="IPR002401">
    <property type="entry name" value="Cyt_P450_E_grp-I"/>
</dbReference>
<dbReference type="GO" id="GO:0005506">
    <property type="term" value="F:iron ion binding"/>
    <property type="evidence" value="ECO:0007669"/>
    <property type="project" value="InterPro"/>
</dbReference>
<feature type="transmembrane region" description="Helical" evidence="10">
    <location>
        <begin position="457"/>
        <end position="476"/>
    </location>
</feature>
<dbReference type="PANTHER" id="PTHR47955:SF8">
    <property type="entry name" value="CYTOCHROME P450 71D11-LIKE"/>
    <property type="match status" value="1"/>
</dbReference>
<proteinExistence type="inferred from homology"/>
<protein>
    <recommendedName>
        <fullName evidence="13">Cytochrome P450</fullName>
    </recommendedName>
</protein>